<gene>
    <name evidence="3" type="ORF">CDD81_1409</name>
</gene>
<feature type="domain" description="Killer toxin Kp4" evidence="2">
    <location>
        <begin position="4"/>
        <end position="121"/>
    </location>
</feature>
<comment type="caution">
    <text evidence="3">The sequence shown here is derived from an EMBL/GenBank/DDBJ whole genome shotgun (WGS) entry which is preliminary data.</text>
</comment>
<dbReference type="InterPro" id="IPR011329">
    <property type="entry name" value="Killer_tox_Kp4/SMK"/>
</dbReference>
<proteinExistence type="predicted"/>
<feature type="chain" id="PRO_5013061525" description="Killer toxin Kp4 domain-containing protein" evidence="1">
    <location>
        <begin position="16"/>
        <end position="131"/>
    </location>
</feature>
<evidence type="ECO:0000313" key="4">
    <source>
        <dbReference type="Proteomes" id="UP000226192"/>
    </source>
</evidence>
<dbReference type="EMBL" id="NJET01000137">
    <property type="protein sequence ID" value="PHH60619.1"/>
    <property type="molecule type" value="Genomic_DNA"/>
</dbReference>
<dbReference type="Gene3D" id="3.30.430.10">
    <property type="entry name" value="Killer Toxin P4, subunit A"/>
    <property type="match status" value="1"/>
</dbReference>
<dbReference type="OrthoDB" id="4177994at2759"/>
<dbReference type="InterPro" id="IPR015131">
    <property type="entry name" value="Killer_tox_Kp4"/>
</dbReference>
<name>A0A2C5X831_9HYPO</name>
<dbReference type="Proteomes" id="UP000226192">
    <property type="component" value="Unassembled WGS sequence"/>
</dbReference>
<evidence type="ECO:0000259" key="2">
    <source>
        <dbReference type="Pfam" id="PF09044"/>
    </source>
</evidence>
<evidence type="ECO:0000313" key="3">
    <source>
        <dbReference type="EMBL" id="PHH60619.1"/>
    </source>
</evidence>
<accession>A0A2C5X831</accession>
<dbReference type="Pfam" id="PF09044">
    <property type="entry name" value="Kp4"/>
    <property type="match status" value="1"/>
</dbReference>
<sequence>MQLLTTLYLVSGAAALGINCRGSGFCSFNTASLQTVHDQVGVLVATGGRDRHFNSGQQIACSHGSQGSVCAFYQSGASGSAQDAYGQLQQLLNHGCRQCGSVPTHPGNDVSKGQLTVNYVSKPCCEGDCHC</sequence>
<keyword evidence="1" id="KW-0732">Signal</keyword>
<dbReference type="AlphaFoldDB" id="A0A2C5X831"/>
<keyword evidence="4" id="KW-1185">Reference proteome</keyword>
<dbReference type="SUPFAM" id="SSF55221">
    <property type="entry name" value="Yeast killer toxins"/>
    <property type="match status" value="1"/>
</dbReference>
<organism evidence="3 4">
    <name type="scientific">Ophiocordyceps australis</name>
    <dbReference type="NCBI Taxonomy" id="1399860"/>
    <lineage>
        <taxon>Eukaryota</taxon>
        <taxon>Fungi</taxon>
        <taxon>Dikarya</taxon>
        <taxon>Ascomycota</taxon>
        <taxon>Pezizomycotina</taxon>
        <taxon>Sordariomycetes</taxon>
        <taxon>Hypocreomycetidae</taxon>
        <taxon>Hypocreales</taxon>
        <taxon>Ophiocordycipitaceae</taxon>
        <taxon>Ophiocordyceps</taxon>
    </lineage>
</organism>
<feature type="signal peptide" evidence="1">
    <location>
        <begin position="1"/>
        <end position="15"/>
    </location>
</feature>
<protein>
    <recommendedName>
        <fullName evidence="2">Killer toxin Kp4 domain-containing protein</fullName>
    </recommendedName>
</protein>
<dbReference type="GO" id="GO:0005576">
    <property type="term" value="C:extracellular region"/>
    <property type="evidence" value="ECO:0007669"/>
    <property type="project" value="InterPro"/>
</dbReference>
<evidence type="ECO:0000256" key="1">
    <source>
        <dbReference type="SAM" id="SignalP"/>
    </source>
</evidence>
<reference evidence="3 4" key="1">
    <citation type="submission" date="2017-06" db="EMBL/GenBank/DDBJ databases">
        <title>Ant-infecting Ophiocordyceps genomes reveal a high diversity of potential behavioral manipulation genes and a possible major role for enterotoxins.</title>
        <authorList>
            <person name="De Bekker C."/>
            <person name="Evans H.C."/>
            <person name="Brachmann A."/>
            <person name="Hughes D.P."/>
        </authorList>
    </citation>
    <scope>NUCLEOTIDE SEQUENCE [LARGE SCALE GENOMIC DNA]</scope>
    <source>
        <strain evidence="3 4">Map64</strain>
    </source>
</reference>